<dbReference type="Gene3D" id="3.60.21.10">
    <property type="match status" value="1"/>
</dbReference>
<dbReference type="SUPFAM" id="SSF56300">
    <property type="entry name" value="Metallo-dependent phosphatases"/>
    <property type="match status" value="1"/>
</dbReference>
<protein>
    <submittedName>
        <fullName evidence="7">Metallophosphoesterase</fullName>
        <ecNumber evidence="7">3.1.-.-</ecNumber>
    </submittedName>
</protein>
<dbReference type="PANTHER" id="PTHR31302:SF0">
    <property type="entry name" value="TRANSMEMBRANE PROTEIN WITH METALLOPHOSPHOESTERASE DOMAIN"/>
    <property type="match status" value="1"/>
</dbReference>
<dbReference type="EMBL" id="CYZX01000001">
    <property type="protein sequence ID" value="CUN54359.1"/>
    <property type="molecule type" value="Genomic_DNA"/>
</dbReference>
<evidence type="ECO:0000256" key="3">
    <source>
        <dbReference type="ARBA" id="ARBA00022989"/>
    </source>
</evidence>
<keyword evidence="4 5" id="KW-0472">Membrane</keyword>
<dbReference type="Proteomes" id="UP000095594">
    <property type="component" value="Unassembled WGS sequence"/>
</dbReference>
<feature type="transmembrane region" description="Helical" evidence="5">
    <location>
        <begin position="104"/>
        <end position="120"/>
    </location>
</feature>
<evidence type="ECO:0000256" key="5">
    <source>
        <dbReference type="SAM" id="Phobius"/>
    </source>
</evidence>
<keyword evidence="7" id="KW-0378">Hydrolase</keyword>
<evidence type="ECO:0000313" key="8">
    <source>
        <dbReference type="Proteomes" id="UP000095594"/>
    </source>
</evidence>
<dbReference type="InterPro" id="IPR004843">
    <property type="entry name" value="Calcineurin-like_PHP"/>
</dbReference>
<keyword evidence="3 5" id="KW-1133">Transmembrane helix</keyword>
<dbReference type="OrthoDB" id="9780884at2"/>
<dbReference type="RefSeq" id="WP_055262839.1">
    <property type="nucleotide sequence ID" value="NZ_CABIXQ010000001.1"/>
</dbReference>
<feature type="domain" description="G-protein coupled receptors family 1 profile" evidence="6">
    <location>
        <begin position="1"/>
        <end position="94"/>
    </location>
</feature>
<dbReference type="InterPro" id="IPR051158">
    <property type="entry name" value="Metallophosphoesterase_sf"/>
</dbReference>
<feature type="transmembrane region" description="Helical" evidence="5">
    <location>
        <begin position="62"/>
        <end position="83"/>
    </location>
</feature>
<organism evidence="7 8">
    <name type="scientific">Clostridium disporicum</name>
    <dbReference type="NCBI Taxonomy" id="84024"/>
    <lineage>
        <taxon>Bacteria</taxon>
        <taxon>Bacillati</taxon>
        <taxon>Bacillota</taxon>
        <taxon>Clostridia</taxon>
        <taxon>Eubacteriales</taxon>
        <taxon>Clostridiaceae</taxon>
        <taxon>Clostridium</taxon>
    </lineage>
</organism>
<dbReference type="InterPro" id="IPR029052">
    <property type="entry name" value="Metallo-depent_PP-like"/>
</dbReference>
<evidence type="ECO:0000313" key="7">
    <source>
        <dbReference type="EMBL" id="CUN54359.1"/>
    </source>
</evidence>
<comment type="subcellular location">
    <subcellularLocation>
        <location evidence="1">Membrane</location>
    </subcellularLocation>
</comment>
<evidence type="ECO:0000259" key="6">
    <source>
        <dbReference type="PROSITE" id="PS50262"/>
    </source>
</evidence>
<dbReference type="GO" id="GO:0016787">
    <property type="term" value="F:hydrolase activity"/>
    <property type="evidence" value="ECO:0007669"/>
    <property type="project" value="UniProtKB-KW"/>
</dbReference>
<reference evidence="7 8" key="1">
    <citation type="submission" date="2015-09" db="EMBL/GenBank/DDBJ databases">
        <authorList>
            <consortium name="Pathogen Informatics"/>
        </authorList>
    </citation>
    <scope>NUCLEOTIDE SEQUENCE [LARGE SCALE GENOMIC DNA]</scope>
    <source>
        <strain evidence="7 8">2789STDY5834856</strain>
    </source>
</reference>
<name>A0A173XRR2_9CLOT</name>
<dbReference type="CDD" id="cd07385">
    <property type="entry name" value="MPP_YkuE_C"/>
    <property type="match status" value="1"/>
</dbReference>
<gene>
    <name evidence="7" type="ORF">ERS852471_00105</name>
</gene>
<dbReference type="InterPro" id="IPR017452">
    <property type="entry name" value="GPCR_Rhodpsn_7TM"/>
</dbReference>
<evidence type="ECO:0000256" key="1">
    <source>
        <dbReference type="ARBA" id="ARBA00004370"/>
    </source>
</evidence>
<keyword evidence="2 5" id="KW-0812">Transmembrane</keyword>
<evidence type="ECO:0000256" key="2">
    <source>
        <dbReference type="ARBA" id="ARBA00022692"/>
    </source>
</evidence>
<accession>A0A173XRR2</accession>
<evidence type="ECO:0000256" key="4">
    <source>
        <dbReference type="ARBA" id="ARBA00023136"/>
    </source>
</evidence>
<dbReference type="GO" id="GO:0016020">
    <property type="term" value="C:membrane"/>
    <property type="evidence" value="ECO:0007669"/>
    <property type="project" value="UniProtKB-SubCell"/>
</dbReference>
<feature type="transmembrane region" description="Helical" evidence="5">
    <location>
        <begin position="40"/>
        <end position="56"/>
    </location>
</feature>
<dbReference type="Pfam" id="PF00149">
    <property type="entry name" value="Metallophos"/>
    <property type="match status" value="1"/>
</dbReference>
<sequence length="375" mass="42987">MNILYFIIPALLMILLSIYLYYYIARALRRVKVDVKKNRVKLIIIALVLIIMYFSLRDLGIGIVVLLHIVVLALVMDLLNYIFKIASKRNTIAFNKWRTVYESGIVPIILTAIILAYGYWNMNDIVEKGYKIYTNKNIRDEGYRVAMISDLHYGTVMNREKLQAVCNDIEEAEPDIVVLCGDIVDEKTTVEQMKEATEILGDIKSKYGVFYIYGNHDDARYSSIPSYTKDELKNELLSNNIHVLVDESYEINDDLVIVGRDDEGFSKEEGRKSSEDLIANIDKSRFILLLDHQPSELNLNSSLGYDLQLSGHTHKGQIWPAGLISELFNFNELEYGYKKIGDYEIIVSSGISGWNYPIRTGSKSEYLIIDIEKQS</sequence>
<dbReference type="PROSITE" id="PS50262">
    <property type="entry name" value="G_PROTEIN_RECEP_F1_2"/>
    <property type="match status" value="1"/>
</dbReference>
<proteinExistence type="predicted"/>
<feature type="transmembrane region" description="Helical" evidence="5">
    <location>
        <begin position="6"/>
        <end position="28"/>
    </location>
</feature>
<dbReference type="EC" id="3.1.-.-" evidence="7"/>
<dbReference type="PANTHER" id="PTHR31302">
    <property type="entry name" value="TRANSMEMBRANE PROTEIN WITH METALLOPHOSPHOESTERASE DOMAIN-RELATED"/>
    <property type="match status" value="1"/>
</dbReference>
<dbReference type="AlphaFoldDB" id="A0A173XRR2"/>